<keyword evidence="1" id="KW-1133">Transmembrane helix</keyword>
<accession>A0A0F5LHK2</accession>
<evidence type="ECO:0000313" key="3">
    <source>
        <dbReference type="Proteomes" id="UP000033514"/>
    </source>
</evidence>
<comment type="caution">
    <text evidence="2">The sequence shown here is derived from an EMBL/GenBank/DDBJ whole genome shotgun (WGS) entry which is preliminary data.</text>
</comment>
<reference evidence="2 3" key="1">
    <citation type="submission" date="2015-03" db="EMBL/GenBank/DDBJ databases">
        <authorList>
            <person name="Hassan Y.I."/>
            <person name="Lepp D."/>
            <person name="Zhou T."/>
        </authorList>
    </citation>
    <scope>NUCLEOTIDE SEQUENCE [LARGE SCALE GENOMIC DNA]</scope>
    <source>
        <strain evidence="2 3">GH2-10</strain>
    </source>
</reference>
<evidence type="ECO:0000313" key="2">
    <source>
        <dbReference type="EMBL" id="KKB81037.1"/>
    </source>
</evidence>
<keyword evidence="1" id="KW-0812">Transmembrane</keyword>
<feature type="transmembrane region" description="Helical" evidence="1">
    <location>
        <begin position="36"/>
        <end position="55"/>
    </location>
</feature>
<organism evidence="2 3">
    <name type="scientific">Devosia soli</name>
    <dbReference type="NCBI Taxonomy" id="361041"/>
    <lineage>
        <taxon>Bacteria</taxon>
        <taxon>Pseudomonadati</taxon>
        <taxon>Pseudomonadota</taxon>
        <taxon>Alphaproteobacteria</taxon>
        <taxon>Hyphomicrobiales</taxon>
        <taxon>Devosiaceae</taxon>
        <taxon>Devosia</taxon>
    </lineage>
</organism>
<proteinExistence type="predicted"/>
<keyword evidence="3" id="KW-1185">Reference proteome</keyword>
<sequence length="63" mass="6724">MTSRHTARFLSDFAFALWVFAAALGFCLLIARGAGLLLGCIVISLPVALLVFGALERKARGDD</sequence>
<keyword evidence="1" id="KW-0472">Membrane</keyword>
<dbReference type="RefSeq" id="WP_046141386.1">
    <property type="nucleotide sequence ID" value="NZ_LAJG01000005.1"/>
</dbReference>
<gene>
    <name evidence="2" type="ORF">VW35_02390</name>
</gene>
<evidence type="ECO:0000256" key="1">
    <source>
        <dbReference type="SAM" id="Phobius"/>
    </source>
</evidence>
<dbReference type="EMBL" id="LAJG01000005">
    <property type="protein sequence ID" value="KKB81037.1"/>
    <property type="molecule type" value="Genomic_DNA"/>
</dbReference>
<name>A0A0F5LHK2_9HYPH</name>
<protein>
    <submittedName>
        <fullName evidence="2">Uncharacterized protein</fullName>
    </submittedName>
</protein>
<dbReference type="PATRIC" id="fig|361041.3.peg.3863"/>
<feature type="transmembrane region" description="Helical" evidence="1">
    <location>
        <begin position="12"/>
        <end position="30"/>
    </location>
</feature>
<dbReference type="AlphaFoldDB" id="A0A0F5LHK2"/>
<dbReference type="Proteomes" id="UP000033514">
    <property type="component" value="Unassembled WGS sequence"/>
</dbReference>